<organism evidence="3 4">
    <name type="scientific">Cochliobolus sativus</name>
    <name type="common">Common root rot and spot blotch fungus</name>
    <name type="synonym">Bipolaris sorokiniana</name>
    <dbReference type="NCBI Taxonomy" id="45130"/>
    <lineage>
        <taxon>Eukaryota</taxon>
        <taxon>Fungi</taxon>
        <taxon>Dikarya</taxon>
        <taxon>Ascomycota</taxon>
        <taxon>Pezizomycotina</taxon>
        <taxon>Dothideomycetes</taxon>
        <taxon>Pleosporomycetidae</taxon>
        <taxon>Pleosporales</taxon>
        <taxon>Pleosporineae</taxon>
        <taxon>Pleosporaceae</taxon>
        <taxon>Bipolaris</taxon>
    </lineage>
</organism>
<feature type="coiled-coil region" evidence="1">
    <location>
        <begin position="104"/>
        <end position="131"/>
    </location>
</feature>
<dbReference type="Proteomes" id="UP000624244">
    <property type="component" value="Unassembled WGS sequence"/>
</dbReference>
<evidence type="ECO:0000313" key="4">
    <source>
        <dbReference type="Proteomes" id="UP000624244"/>
    </source>
</evidence>
<reference evidence="3" key="1">
    <citation type="submission" date="2019-11" db="EMBL/GenBank/DDBJ databases">
        <title>Bipolaris sorokiniana Genome sequencing.</title>
        <authorList>
            <person name="Wang H."/>
        </authorList>
    </citation>
    <scope>NUCLEOTIDE SEQUENCE</scope>
</reference>
<sequence>MSNKFTANDGLDWGRAAPIDRDFTPHTVTTEFRLALHVHGLASCMDHFTIDLIGRYSAKQLATPIFLSFRTLVQYLPAEPFRTSGAVALNHHGQSQLQSMYQHLQLAQSEIGNTRRQILAIEKELQQERKASQLFNQQFIELQECHDKLLKEYESCAKVQEDLNKSATESRTFADEVARRAESLLNNSRTNLVGGDVEGSQNGQSISEMILESAKNALLVQAISNQHSEDDDFAKLRYVMDQNVDFQYHNMELGEKIKTLSQQVEDGKNEVASLNKALEIATEDGRRKKSRRGKSLAGKNQ</sequence>
<accession>A0A8H5Z9T5</accession>
<comment type="caution">
    <text evidence="3">The sequence shown here is derived from an EMBL/GenBank/DDBJ whole genome shotgun (WGS) entry which is preliminary data.</text>
</comment>
<name>A0A8H5Z9T5_COCSA</name>
<evidence type="ECO:0000313" key="3">
    <source>
        <dbReference type="EMBL" id="KAF5844309.1"/>
    </source>
</evidence>
<keyword evidence="1" id="KW-0175">Coiled coil</keyword>
<protein>
    <submittedName>
        <fullName evidence="3">Uncharacterized protein</fullName>
    </submittedName>
</protein>
<evidence type="ECO:0000256" key="2">
    <source>
        <dbReference type="SAM" id="MobiDB-lite"/>
    </source>
</evidence>
<gene>
    <name evidence="3" type="ORF">GGP41_004538</name>
</gene>
<dbReference type="AlphaFoldDB" id="A0A8H5Z9T5"/>
<feature type="region of interest" description="Disordered" evidence="2">
    <location>
        <begin position="282"/>
        <end position="301"/>
    </location>
</feature>
<dbReference type="EMBL" id="WNKQ01000024">
    <property type="protein sequence ID" value="KAF5844309.1"/>
    <property type="molecule type" value="Genomic_DNA"/>
</dbReference>
<evidence type="ECO:0000256" key="1">
    <source>
        <dbReference type="SAM" id="Coils"/>
    </source>
</evidence>
<proteinExistence type="predicted"/>